<gene>
    <name evidence="1" type="ORF">TE42_06695</name>
</gene>
<dbReference type="AlphaFoldDB" id="A0A0G2IW31"/>
<dbReference type="PATRIC" id="fig|1604020.3.peg.1122"/>
<evidence type="ECO:0000313" key="2">
    <source>
        <dbReference type="Proteomes" id="UP000035067"/>
    </source>
</evidence>
<dbReference type="Proteomes" id="UP000035067">
    <property type="component" value="Unassembled WGS sequence"/>
</dbReference>
<name>A0A0G2IW31_9SYNE</name>
<reference evidence="1 2" key="1">
    <citation type="submission" date="2015-01" db="EMBL/GenBank/DDBJ databases">
        <title>Lifestyle Evolution in Cyanobacterial Symbionts of Sponges.</title>
        <authorList>
            <person name="Burgsdorf I."/>
            <person name="Slaby B.M."/>
            <person name="Handley K.M."/>
            <person name="Haber M."/>
            <person name="Blom J."/>
            <person name="Marshall C.W."/>
            <person name="Gilbert J.A."/>
            <person name="Hentschel U."/>
            <person name="Steindler L."/>
        </authorList>
    </citation>
    <scope>NUCLEOTIDE SEQUENCE [LARGE SCALE GENOMIC DNA]</scope>
    <source>
        <strain evidence="1">SP3</strain>
    </source>
</reference>
<protein>
    <submittedName>
        <fullName evidence="1">Uncharacterized protein</fullName>
    </submittedName>
</protein>
<organism evidence="1 2">
    <name type="scientific">Candidatus Synechococcus spongiarum SP3</name>
    <dbReference type="NCBI Taxonomy" id="1604020"/>
    <lineage>
        <taxon>Bacteria</taxon>
        <taxon>Bacillati</taxon>
        <taxon>Cyanobacteriota</taxon>
        <taxon>Cyanophyceae</taxon>
        <taxon>Synechococcales</taxon>
        <taxon>Synechococcaceae</taxon>
        <taxon>Synechococcus</taxon>
    </lineage>
</organism>
<proteinExistence type="predicted"/>
<sequence>MQHYKKISVSGHQTACVAFKCCLKKLVVLLITATLYGTRYGYLFRNGNNIFEIETSIFLADVIVELLFHGSYAQLVECFIGKQQFAINGFHNISHFPWWTFQSQAALISTVASRMKRSTFIDQKRIQLGLCQPVCARFDSQWIHCVSPGGAILLVKVVQAMSAGCPVAPSPTHHPIG</sequence>
<comment type="caution">
    <text evidence="1">The sequence shown here is derived from an EMBL/GenBank/DDBJ whole genome shotgun (WGS) entry which is preliminary data.</text>
</comment>
<dbReference type="EMBL" id="JXQG01000037">
    <property type="protein sequence ID" value="KKZ11861.1"/>
    <property type="molecule type" value="Genomic_DNA"/>
</dbReference>
<accession>A0A0G2IW31</accession>
<evidence type="ECO:0000313" key="1">
    <source>
        <dbReference type="EMBL" id="KKZ11861.1"/>
    </source>
</evidence>